<reference evidence="1" key="1">
    <citation type="submission" date="2023-03" db="EMBL/GenBank/DDBJ databases">
        <title>Massive genome expansion in bonnet fungi (Mycena s.s.) driven by repeated elements and novel gene families across ecological guilds.</title>
        <authorList>
            <consortium name="Lawrence Berkeley National Laboratory"/>
            <person name="Harder C.B."/>
            <person name="Miyauchi S."/>
            <person name="Viragh M."/>
            <person name="Kuo A."/>
            <person name="Thoen E."/>
            <person name="Andreopoulos B."/>
            <person name="Lu D."/>
            <person name="Skrede I."/>
            <person name="Drula E."/>
            <person name="Henrissat B."/>
            <person name="Morin E."/>
            <person name="Kohler A."/>
            <person name="Barry K."/>
            <person name="LaButti K."/>
            <person name="Morin E."/>
            <person name="Salamov A."/>
            <person name="Lipzen A."/>
            <person name="Mereny Z."/>
            <person name="Hegedus B."/>
            <person name="Baldrian P."/>
            <person name="Stursova M."/>
            <person name="Weitz H."/>
            <person name="Taylor A."/>
            <person name="Grigoriev I.V."/>
            <person name="Nagy L.G."/>
            <person name="Martin F."/>
            <person name="Kauserud H."/>
        </authorList>
    </citation>
    <scope>NUCLEOTIDE SEQUENCE</scope>
    <source>
        <strain evidence="1">9144</strain>
    </source>
</reference>
<dbReference type="Proteomes" id="UP001219525">
    <property type="component" value="Unassembled WGS sequence"/>
</dbReference>
<accession>A0AAD6V4P8</accession>
<sequence length="175" mass="19812">MRACPRLRHCAFAKSAFSSKTSRPELLDKPCPGVTEQDIPNVQGYLVRSGAMGGGSRSVFKIAMHKFSKAFSSLGKKRKEEVQDIQYHEQKWRNDHSHLHIFLTICEKRIRVPSMALRPLPCSACSSLVTRKSFNKALKITAPEPKNYIYTNAQFKNQVLGEIYGRTIGLQDIMI</sequence>
<organism evidence="1 2">
    <name type="scientific">Mycena pura</name>
    <dbReference type="NCBI Taxonomy" id="153505"/>
    <lineage>
        <taxon>Eukaryota</taxon>
        <taxon>Fungi</taxon>
        <taxon>Dikarya</taxon>
        <taxon>Basidiomycota</taxon>
        <taxon>Agaricomycotina</taxon>
        <taxon>Agaricomycetes</taxon>
        <taxon>Agaricomycetidae</taxon>
        <taxon>Agaricales</taxon>
        <taxon>Marasmiineae</taxon>
        <taxon>Mycenaceae</taxon>
        <taxon>Mycena</taxon>
    </lineage>
</organism>
<proteinExistence type="predicted"/>
<name>A0AAD6V4P8_9AGAR</name>
<dbReference type="EMBL" id="JARJCW010000066">
    <property type="protein sequence ID" value="KAJ7199802.1"/>
    <property type="molecule type" value="Genomic_DNA"/>
</dbReference>
<keyword evidence="2" id="KW-1185">Reference proteome</keyword>
<gene>
    <name evidence="1" type="ORF">GGX14DRAFT_372838</name>
</gene>
<dbReference type="AlphaFoldDB" id="A0AAD6V4P8"/>
<protein>
    <submittedName>
        <fullName evidence="1">Uncharacterized protein</fullName>
    </submittedName>
</protein>
<comment type="caution">
    <text evidence="1">The sequence shown here is derived from an EMBL/GenBank/DDBJ whole genome shotgun (WGS) entry which is preliminary data.</text>
</comment>
<evidence type="ECO:0000313" key="1">
    <source>
        <dbReference type="EMBL" id="KAJ7199802.1"/>
    </source>
</evidence>
<evidence type="ECO:0000313" key="2">
    <source>
        <dbReference type="Proteomes" id="UP001219525"/>
    </source>
</evidence>